<evidence type="ECO:0000256" key="5">
    <source>
        <dbReference type="ARBA" id="ARBA00022901"/>
    </source>
</evidence>
<comment type="caution">
    <text evidence="10">The sequence shown here is derived from an EMBL/GenBank/DDBJ whole genome shotgun (WGS) entry which is preliminary data.</text>
</comment>
<dbReference type="GO" id="GO:0043025">
    <property type="term" value="C:neuronal cell body"/>
    <property type="evidence" value="ECO:0007669"/>
    <property type="project" value="TreeGrafter"/>
</dbReference>
<keyword evidence="6" id="KW-1015">Disulfide bond</keyword>
<organism evidence="10 11">
    <name type="scientific">Synaphobranchus kaupii</name>
    <name type="common">Kaup's arrowtooth eel</name>
    <dbReference type="NCBI Taxonomy" id="118154"/>
    <lineage>
        <taxon>Eukaryota</taxon>
        <taxon>Metazoa</taxon>
        <taxon>Chordata</taxon>
        <taxon>Craniata</taxon>
        <taxon>Vertebrata</taxon>
        <taxon>Euteleostomi</taxon>
        <taxon>Actinopterygii</taxon>
        <taxon>Neopterygii</taxon>
        <taxon>Teleostei</taxon>
        <taxon>Anguilliformes</taxon>
        <taxon>Synaphobranchidae</taxon>
        <taxon>Synaphobranchus</taxon>
    </lineage>
</organism>
<protein>
    <recommendedName>
        <fullName evidence="12">Synenkephalin</fullName>
    </recommendedName>
</protein>
<keyword evidence="8" id="KW-0527">Neuropeptide</keyword>
<accession>A0A9Q1ECX6</accession>
<evidence type="ECO:0000313" key="10">
    <source>
        <dbReference type="EMBL" id="KAJ8336491.1"/>
    </source>
</evidence>
<evidence type="ECO:0000256" key="8">
    <source>
        <dbReference type="ARBA" id="ARBA00023320"/>
    </source>
</evidence>
<keyword evidence="7" id="KW-0257">Endorphin</keyword>
<dbReference type="GO" id="GO:0005576">
    <property type="term" value="C:extracellular region"/>
    <property type="evidence" value="ECO:0007669"/>
    <property type="project" value="UniProtKB-SubCell"/>
</dbReference>
<dbReference type="AlphaFoldDB" id="A0A9Q1ECX6"/>
<evidence type="ECO:0000256" key="1">
    <source>
        <dbReference type="ARBA" id="ARBA00004613"/>
    </source>
</evidence>
<dbReference type="GO" id="GO:0030425">
    <property type="term" value="C:dendrite"/>
    <property type="evidence" value="ECO:0007669"/>
    <property type="project" value="TreeGrafter"/>
</dbReference>
<dbReference type="GO" id="GO:0007600">
    <property type="term" value="P:sensory perception"/>
    <property type="evidence" value="ECO:0007669"/>
    <property type="project" value="TreeGrafter"/>
</dbReference>
<evidence type="ECO:0000256" key="3">
    <source>
        <dbReference type="ARBA" id="ARBA00022525"/>
    </source>
</evidence>
<comment type="similarity">
    <text evidence="2">Belongs to the opioid neuropeptide precursor family.</text>
</comment>
<dbReference type="InterPro" id="IPR006024">
    <property type="entry name" value="Opioid_neupept"/>
</dbReference>
<reference evidence="10" key="1">
    <citation type="journal article" date="2023" name="Science">
        <title>Genome structures resolve the early diversification of teleost fishes.</title>
        <authorList>
            <person name="Parey E."/>
            <person name="Louis A."/>
            <person name="Montfort J."/>
            <person name="Bouchez O."/>
            <person name="Roques C."/>
            <person name="Iampietro C."/>
            <person name="Lluch J."/>
            <person name="Castinel A."/>
            <person name="Donnadieu C."/>
            <person name="Desvignes T."/>
            <person name="Floi Bucao C."/>
            <person name="Jouanno E."/>
            <person name="Wen M."/>
            <person name="Mejri S."/>
            <person name="Dirks R."/>
            <person name="Jansen H."/>
            <person name="Henkel C."/>
            <person name="Chen W.J."/>
            <person name="Zahm M."/>
            <person name="Cabau C."/>
            <person name="Klopp C."/>
            <person name="Thompson A.W."/>
            <person name="Robinson-Rechavi M."/>
            <person name="Braasch I."/>
            <person name="Lecointre G."/>
            <person name="Bobe J."/>
            <person name="Postlethwait J.H."/>
            <person name="Berthelot C."/>
            <person name="Roest Crollius H."/>
            <person name="Guiguen Y."/>
        </authorList>
    </citation>
    <scope>NUCLEOTIDE SEQUENCE</scope>
    <source>
        <strain evidence="10">WJC10195</strain>
    </source>
</reference>
<dbReference type="GO" id="GO:0043679">
    <property type="term" value="C:axon terminus"/>
    <property type="evidence" value="ECO:0007669"/>
    <property type="project" value="TreeGrafter"/>
</dbReference>
<dbReference type="PANTHER" id="PTHR11438:SF3">
    <property type="entry name" value="PROENKEPHALIN-A"/>
    <property type="match status" value="1"/>
</dbReference>
<dbReference type="GO" id="GO:0005886">
    <property type="term" value="C:plasma membrane"/>
    <property type="evidence" value="ECO:0007669"/>
    <property type="project" value="TreeGrafter"/>
</dbReference>
<evidence type="ECO:0000256" key="9">
    <source>
        <dbReference type="SAM" id="MobiDB-lite"/>
    </source>
</evidence>
<keyword evidence="5" id="KW-0555">Opioid peptide</keyword>
<feature type="compositionally biased region" description="Basic and acidic residues" evidence="9">
    <location>
        <begin position="157"/>
        <end position="167"/>
    </location>
</feature>
<dbReference type="Proteomes" id="UP001152622">
    <property type="component" value="Chromosome 19"/>
</dbReference>
<dbReference type="GO" id="GO:0001515">
    <property type="term" value="F:opioid peptide activity"/>
    <property type="evidence" value="ECO:0007669"/>
    <property type="project" value="UniProtKB-KW"/>
</dbReference>
<proteinExistence type="inferred from homology"/>
<gene>
    <name evidence="10" type="ORF">SKAU_G00377110</name>
</gene>
<evidence type="ECO:0000256" key="2">
    <source>
        <dbReference type="ARBA" id="ARBA00008543"/>
    </source>
</evidence>
<evidence type="ECO:0000256" key="6">
    <source>
        <dbReference type="ARBA" id="ARBA00023157"/>
    </source>
</evidence>
<evidence type="ECO:0000256" key="4">
    <source>
        <dbReference type="ARBA" id="ARBA00022685"/>
    </source>
</evidence>
<evidence type="ECO:0000313" key="11">
    <source>
        <dbReference type="Proteomes" id="UP001152622"/>
    </source>
</evidence>
<feature type="compositionally biased region" description="Basic and acidic residues" evidence="9">
    <location>
        <begin position="182"/>
        <end position="191"/>
    </location>
</feature>
<keyword evidence="11" id="KW-1185">Reference proteome</keyword>
<sequence>MAPGKDGQTCLQECEGIVTTTKSLDLCKDILEGNLADVLTVEDPGQGLDEQLAKRYGGFMRRYGGFMKKSAEVGAETAGDTGKRYGGFMKRDDETRLDALKELLAAVGGEAGDGEAAKRYGGFMRAATGSAELGGDVKALQKRYGGFMRRVGSPTWEDSKKAHEGFRKRSWGSDAEAGSPIQEKRYGGFMD</sequence>
<comment type="subcellular location">
    <subcellularLocation>
        <location evidence="1">Secreted</location>
    </subcellularLocation>
</comment>
<dbReference type="OrthoDB" id="9928775at2759"/>
<keyword evidence="3" id="KW-0964">Secreted</keyword>
<evidence type="ECO:0008006" key="12">
    <source>
        <dbReference type="Google" id="ProtNLM"/>
    </source>
</evidence>
<dbReference type="GO" id="GO:0031628">
    <property type="term" value="F:opioid receptor binding"/>
    <property type="evidence" value="ECO:0007669"/>
    <property type="project" value="TreeGrafter"/>
</dbReference>
<evidence type="ECO:0000256" key="7">
    <source>
        <dbReference type="ARBA" id="ARBA00023205"/>
    </source>
</evidence>
<dbReference type="GO" id="GO:0007218">
    <property type="term" value="P:neuropeptide signaling pathway"/>
    <property type="evidence" value="ECO:0007669"/>
    <property type="project" value="UniProtKB-KW"/>
</dbReference>
<dbReference type="PANTHER" id="PTHR11438">
    <property type="entry name" value="PROENKEPHALIN"/>
    <property type="match status" value="1"/>
</dbReference>
<name>A0A9Q1ECX6_SYNKA</name>
<dbReference type="GO" id="GO:0007268">
    <property type="term" value="P:chemical synaptic transmission"/>
    <property type="evidence" value="ECO:0007669"/>
    <property type="project" value="TreeGrafter"/>
</dbReference>
<keyword evidence="4" id="KW-0165">Cleavage on pair of basic residues</keyword>
<feature type="region of interest" description="Disordered" evidence="9">
    <location>
        <begin position="155"/>
        <end position="191"/>
    </location>
</feature>
<dbReference type="EMBL" id="JAINUF010000019">
    <property type="protein sequence ID" value="KAJ8336491.1"/>
    <property type="molecule type" value="Genomic_DNA"/>
</dbReference>